<gene>
    <name evidence="1" type="ORF">SMRZ_LOCUS658</name>
</gene>
<sequence length="40" mass="4637">MQHFHYINGPVVFYVISIMNNGSVGKIQSQLGREEHKCFK</sequence>
<organism evidence="1 2">
    <name type="scientific">Schistosoma margrebowiei</name>
    <dbReference type="NCBI Taxonomy" id="48269"/>
    <lineage>
        <taxon>Eukaryota</taxon>
        <taxon>Metazoa</taxon>
        <taxon>Spiralia</taxon>
        <taxon>Lophotrochozoa</taxon>
        <taxon>Platyhelminthes</taxon>
        <taxon>Trematoda</taxon>
        <taxon>Digenea</taxon>
        <taxon>Strigeidida</taxon>
        <taxon>Schistosomatoidea</taxon>
        <taxon>Schistosomatidae</taxon>
        <taxon>Schistosoma</taxon>
    </lineage>
</organism>
<evidence type="ECO:0000313" key="1">
    <source>
        <dbReference type="EMBL" id="VDO48893.1"/>
    </source>
</evidence>
<name>A0A3P7X2G0_9TREM</name>
<evidence type="ECO:0000313" key="2">
    <source>
        <dbReference type="Proteomes" id="UP000277204"/>
    </source>
</evidence>
<proteinExistence type="predicted"/>
<reference evidence="1 2" key="1">
    <citation type="submission" date="2018-11" db="EMBL/GenBank/DDBJ databases">
        <authorList>
            <consortium name="Pathogen Informatics"/>
        </authorList>
    </citation>
    <scope>NUCLEOTIDE SEQUENCE [LARGE SCALE GENOMIC DNA]</scope>
    <source>
        <strain evidence="1 2">Zambia</strain>
    </source>
</reference>
<dbReference type="EMBL" id="UZAI01000126">
    <property type="protein sequence ID" value="VDO48893.1"/>
    <property type="molecule type" value="Genomic_DNA"/>
</dbReference>
<accession>A0A3P7X2G0</accession>
<protein>
    <submittedName>
        <fullName evidence="1">Uncharacterized protein</fullName>
    </submittedName>
</protein>
<dbReference type="AlphaFoldDB" id="A0A3P7X2G0"/>
<keyword evidence="2" id="KW-1185">Reference proteome</keyword>
<dbReference type="Proteomes" id="UP000277204">
    <property type="component" value="Unassembled WGS sequence"/>
</dbReference>